<dbReference type="Pfam" id="PF07377">
    <property type="entry name" value="DUF1493"/>
    <property type="match status" value="1"/>
</dbReference>
<evidence type="ECO:0000313" key="2">
    <source>
        <dbReference type="Proteomes" id="UP000028602"/>
    </source>
</evidence>
<evidence type="ECO:0000313" key="1">
    <source>
        <dbReference type="EMBL" id="KFD22738.1"/>
    </source>
</evidence>
<dbReference type="AlphaFoldDB" id="A0A085JQJ2"/>
<name>A0A085JQJ2_9GAMM</name>
<proteinExistence type="predicted"/>
<reference evidence="1 2" key="1">
    <citation type="submission" date="2014-05" db="EMBL/GenBank/DDBJ databases">
        <title>ATOL: Assembling a taxonomically balanced genome-scale reconstruction of the evolutionary history of the Enterobacteriaceae.</title>
        <authorList>
            <person name="Plunkett G.III."/>
            <person name="Neeno-Eckwall E.C."/>
            <person name="Glasner J.D."/>
            <person name="Perna N.T."/>
        </authorList>
    </citation>
    <scope>NUCLEOTIDE SEQUENCE [LARGE SCALE GENOMIC DNA]</scope>
    <source>
        <strain evidence="1 2">ATCC 33301</strain>
    </source>
</reference>
<dbReference type="EMBL" id="JMPR01000002">
    <property type="protein sequence ID" value="KFD22738.1"/>
    <property type="molecule type" value="Genomic_DNA"/>
</dbReference>
<dbReference type="OrthoDB" id="6476622at2"/>
<dbReference type="InterPro" id="IPR010862">
    <property type="entry name" value="DUF1493"/>
</dbReference>
<dbReference type="Proteomes" id="UP000028602">
    <property type="component" value="Unassembled WGS sequence"/>
</dbReference>
<dbReference type="eggNOG" id="ENOG50336KW">
    <property type="taxonomic scope" value="Bacteria"/>
</dbReference>
<accession>A0A085JQJ2</accession>
<protein>
    <recommendedName>
        <fullName evidence="3">Acyl carrier protein</fullName>
    </recommendedName>
</protein>
<gene>
    <name evidence="1" type="ORF">GTPT_0017</name>
</gene>
<organism evidence="1 2">
    <name type="scientific">Tatumella ptyseos ATCC 33301</name>
    <dbReference type="NCBI Taxonomy" id="1005995"/>
    <lineage>
        <taxon>Bacteria</taxon>
        <taxon>Pseudomonadati</taxon>
        <taxon>Pseudomonadota</taxon>
        <taxon>Gammaproteobacteria</taxon>
        <taxon>Enterobacterales</taxon>
        <taxon>Erwiniaceae</taxon>
        <taxon>Tatumella</taxon>
    </lineage>
</organism>
<keyword evidence="2" id="KW-1185">Reference proteome</keyword>
<sequence length="104" mass="11986">MNQADAVKKLIKKYFWEMQNEASLSTGAEPVLPEDASDFFDEYFELLNIDPSGFDFRKYFPNQGIRFLPDRILPEYLKTDYHQPAPLTVSMLIASAEAGCWLDN</sequence>
<comment type="caution">
    <text evidence="1">The sequence shown here is derived from an EMBL/GenBank/DDBJ whole genome shotgun (WGS) entry which is preliminary data.</text>
</comment>
<evidence type="ECO:0008006" key="3">
    <source>
        <dbReference type="Google" id="ProtNLM"/>
    </source>
</evidence>
<dbReference type="RefSeq" id="WP_029991408.1">
    <property type="nucleotide sequence ID" value="NZ_ATMJ01000057.1"/>
</dbReference>